<evidence type="ECO:0000313" key="2">
    <source>
        <dbReference type="Proteomes" id="UP001174691"/>
    </source>
</evidence>
<accession>A0AA38RFG4</accession>
<dbReference type="Proteomes" id="UP001174691">
    <property type="component" value="Unassembled WGS sequence"/>
</dbReference>
<name>A0AA38RFG4_9PEZI</name>
<dbReference type="AlphaFoldDB" id="A0AA38RFG4"/>
<dbReference type="InterPro" id="IPR023213">
    <property type="entry name" value="CAT-like_dom_sf"/>
</dbReference>
<dbReference type="EMBL" id="JANBVN010000340">
    <property type="protein sequence ID" value="KAJ9129457.1"/>
    <property type="molecule type" value="Genomic_DNA"/>
</dbReference>
<dbReference type="Gene3D" id="3.30.559.10">
    <property type="entry name" value="Chloramphenicol acetyltransferase-like domain"/>
    <property type="match status" value="1"/>
</dbReference>
<organism evidence="1 2">
    <name type="scientific">Coniochaeta hoffmannii</name>
    <dbReference type="NCBI Taxonomy" id="91930"/>
    <lineage>
        <taxon>Eukaryota</taxon>
        <taxon>Fungi</taxon>
        <taxon>Dikarya</taxon>
        <taxon>Ascomycota</taxon>
        <taxon>Pezizomycotina</taxon>
        <taxon>Sordariomycetes</taxon>
        <taxon>Sordariomycetidae</taxon>
        <taxon>Coniochaetales</taxon>
        <taxon>Coniochaetaceae</taxon>
        <taxon>Coniochaeta</taxon>
    </lineage>
</organism>
<sequence length="174" mass="18513">FPPTLQGNLFLGILSTLTPSPPSPPSLSTILSPTSLPLLAAYTRHLTTSATPALLSSILAALAPVRNKKALSVRVDSFPPMSVVVTDWRDARGVCGEADFGWRGGRARGFRHLFGGVVSEGLVVVYPPRVAGPRGGDEEGVEVLVTVEREVGDELMGDAEWGEWFEGRGFDVDA</sequence>
<gene>
    <name evidence="1" type="ORF">NKR19_g10365</name>
</gene>
<evidence type="ECO:0000313" key="1">
    <source>
        <dbReference type="EMBL" id="KAJ9129457.1"/>
    </source>
</evidence>
<reference evidence="1" key="1">
    <citation type="submission" date="2022-07" db="EMBL/GenBank/DDBJ databases">
        <title>Fungi with potential for degradation of polypropylene.</title>
        <authorList>
            <person name="Gostincar C."/>
        </authorList>
    </citation>
    <scope>NUCLEOTIDE SEQUENCE</scope>
    <source>
        <strain evidence="1">EXF-13287</strain>
    </source>
</reference>
<comment type="caution">
    <text evidence="1">The sequence shown here is derived from an EMBL/GenBank/DDBJ whole genome shotgun (WGS) entry which is preliminary data.</text>
</comment>
<keyword evidence="2" id="KW-1185">Reference proteome</keyword>
<feature type="non-terminal residue" evidence="1">
    <location>
        <position position="1"/>
    </location>
</feature>
<protein>
    <submittedName>
        <fullName evidence="1">Uncharacterized protein</fullName>
    </submittedName>
</protein>
<proteinExistence type="predicted"/>